<accession>A0A1G6YIQ4</accession>
<dbReference type="GO" id="GO:0016757">
    <property type="term" value="F:glycosyltransferase activity"/>
    <property type="evidence" value="ECO:0007669"/>
    <property type="project" value="InterPro"/>
</dbReference>
<feature type="domain" description="Glycosyltransferase subfamily 4-like N-terminal" evidence="2">
    <location>
        <begin position="14"/>
        <end position="178"/>
    </location>
</feature>
<sequence>MKIIIVTEIFYPSINGVATRIVEAIRYLKQAGHDVTVLTSTGQTRVFEGAEVIALGRHRFPMLGQLRWLSVASVLRRLIYEQEPDVIHIVNASLFGACGALTARQLGIPLVMSHHFDAAAWFRTHRFCGSSCRQLYWKVAKRCHNCADINLAISLAQRERLRAKGFDRVACIKPGVSTTTFHPRHADAEMRQRLSGGHPDNLLLLFVGKLDKDKNIDRLKALLQRAPDLHLALVGNGPMRKKLRRHFPADQVVFTGRLTGDVLAAAYASCDVLVYPAEKNDLALVVLEGMASGLPVLAQDTPAMRLQLEDGKTGYLVSFTSTDDLMDKINELRNPERLNAMSVAARHYSEQYSWTVSSQQLLDYYHLAVAHRRKQAFIR</sequence>
<evidence type="ECO:0000313" key="3">
    <source>
        <dbReference type="EMBL" id="SDD89436.1"/>
    </source>
</evidence>
<dbReference type="PANTHER" id="PTHR45947:SF3">
    <property type="entry name" value="SULFOQUINOVOSYL TRANSFERASE SQD2"/>
    <property type="match status" value="1"/>
</dbReference>
<proteinExistence type="predicted"/>
<dbReference type="RefSeq" id="WP_091792092.1">
    <property type="nucleotide sequence ID" value="NZ_FNAF01000009.1"/>
</dbReference>
<dbReference type="InterPro" id="IPR001296">
    <property type="entry name" value="Glyco_trans_1"/>
</dbReference>
<reference evidence="3 4" key="1">
    <citation type="submission" date="2016-10" db="EMBL/GenBank/DDBJ databases">
        <authorList>
            <person name="de Groot N.N."/>
        </authorList>
    </citation>
    <scope>NUCLEOTIDE SEQUENCE [LARGE SCALE GENOMIC DNA]</scope>
    <source>
        <strain evidence="3 4">DSM 20475</strain>
    </source>
</reference>
<dbReference type="Gene3D" id="3.40.50.2000">
    <property type="entry name" value="Glycogen Phosphorylase B"/>
    <property type="match status" value="2"/>
</dbReference>
<name>A0A1G6YIQ4_PEPNI</name>
<keyword evidence="4" id="KW-1185">Reference proteome</keyword>
<dbReference type="Proteomes" id="UP000198995">
    <property type="component" value="Unassembled WGS sequence"/>
</dbReference>
<organism evidence="3 4">
    <name type="scientific">Peptococcus niger</name>
    <dbReference type="NCBI Taxonomy" id="2741"/>
    <lineage>
        <taxon>Bacteria</taxon>
        <taxon>Bacillati</taxon>
        <taxon>Bacillota</taxon>
        <taxon>Clostridia</taxon>
        <taxon>Eubacteriales</taxon>
        <taxon>Peptococcaceae</taxon>
        <taxon>Peptococcus</taxon>
    </lineage>
</organism>
<protein>
    <submittedName>
        <fullName evidence="3">Glycosyltransferase involved in cell wall bisynthesis</fullName>
    </submittedName>
</protein>
<dbReference type="InterPro" id="IPR028098">
    <property type="entry name" value="Glyco_trans_4-like_N"/>
</dbReference>
<dbReference type="EMBL" id="FNAF01000009">
    <property type="protein sequence ID" value="SDD89436.1"/>
    <property type="molecule type" value="Genomic_DNA"/>
</dbReference>
<keyword evidence="3" id="KW-0808">Transferase</keyword>
<dbReference type="AlphaFoldDB" id="A0A1G6YIQ4"/>
<dbReference type="SUPFAM" id="SSF53756">
    <property type="entry name" value="UDP-Glycosyltransferase/glycogen phosphorylase"/>
    <property type="match status" value="1"/>
</dbReference>
<dbReference type="PANTHER" id="PTHR45947">
    <property type="entry name" value="SULFOQUINOVOSYL TRANSFERASE SQD2"/>
    <property type="match status" value="1"/>
</dbReference>
<evidence type="ECO:0000259" key="2">
    <source>
        <dbReference type="Pfam" id="PF13439"/>
    </source>
</evidence>
<feature type="domain" description="Glycosyl transferase family 1" evidence="1">
    <location>
        <begin position="200"/>
        <end position="346"/>
    </location>
</feature>
<dbReference type="InterPro" id="IPR050194">
    <property type="entry name" value="Glycosyltransferase_grp1"/>
</dbReference>
<evidence type="ECO:0000313" key="4">
    <source>
        <dbReference type="Proteomes" id="UP000198995"/>
    </source>
</evidence>
<dbReference type="STRING" id="2741.SAMN04489866_10974"/>
<gene>
    <name evidence="3" type="ORF">SAMN04489866_10974</name>
</gene>
<evidence type="ECO:0000259" key="1">
    <source>
        <dbReference type="Pfam" id="PF00534"/>
    </source>
</evidence>
<dbReference type="Pfam" id="PF00534">
    <property type="entry name" value="Glycos_transf_1"/>
    <property type="match status" value="1"/>
</dbReference>
<dbReference type="OrthoDB" id="9802525at2"/>
<dbReference type="Pfam" id="PF13439">
    <property type="entry name" value="Glyco_transf_4"/>
    <property type="match status" value="1"/>
</dbReference>